<keyword evidence="6 8" id="KW-1133">Transmembrane helix</keyword>
<organism evidence="10 11">
    <name type="scientific">Streptomyces reniochalinae</name>
    <dbReference type="NCBI Taxonomy" id="2250578"/>
    <lineage>
        <taxon>Bacteria</taxon>
        <taxon>Bacillati</taxon>
        <taxon>Actinomycetota</taxon>
        <taxon>Actinomycetes</taxon>
        <taxon>Kitasatosporales</taxon>
        <taxon>Streptomycetaceae</taxon>
        <taxon>Streptomyces</taxon>
    </lineage>
</organism>
<sequence>MPLPRTVRAEWRTVQRVGRRTEAAPATNWTRLITVLAALTVLTRLPSFVRTPWNPDEGFLATQARQLANGGVLYETVVDRKPPLVPWLYRATFAVFGDDSLWPVRVAAILAVLVGAVLVASMAARRWGERAAWVAGLCYVFLSVGLDPEDTQAATFEVFMLPWTVAAMWCAERSRWFVAGLAVAGAVLTKQTGGAVLLPVCVVLWQARAGWTALLGVGVGTALPILGTAFAFGPGKFLYWIATGSGAYLSADGSGLKPVLRALGALGLLTLAALPLVVALVHAVRRRRAGGHPYTATCHGHRVPLGGTADVWLWLAASLAAATVGLQFFGHYFLQLVPSLALLGAAALHELTARAATAALTGTALLACGYVGWGFTAGRDELDHAHRLADTVRSYTDREDRVLLWGMHPEGYWLSRRDPASRYLTAGFLTNFSGGRGEARVGERYAMEGAWTRFERDLRRRKPELVVDDSRGKEYGVRRTPTLRRHLGRHYEKVATIDGSEFYLRTSTGAPHLSRERAAGPR</sequence>
<keyword evidence="5 8" id="KW-0812">Transmembrane</keyword>
<evidence type="ECO:0000256" key="2">
    <source>
        <dbReference type="ARBA" id="ARBA00022475"/>
    </source>
</evidence>
<evidence type="ECO:0000256" key="1">
    <source>
        <dbReference type="ARBA" id="ARBA00004651"/>
    </source>
</evidence>
<dbReference type="EMBL" id="QOIM01000040">
    <property type="protein sequence ID" value="RCG15843.1"/>
    <property type="molecule type" value="Genomic_DNA"/>
</dbReference>
<reference evidence="10 11" key="1">
    <citation type="submission" date="2018-06" db="EMBL/GenBank/DDBJ databases">
        <title>Streptomyces reniochalinae sp. nov. and Streptomyces diacarnus sp. nov. from marine sponges.</title>
        <authorList>
            <person name="Li L."/>
        </authorList>
    </citation>
    <scope>NUCLEOTIDE SEQUENCE [LARGE SCALE GENOMIC DNA]</scope>
    <source>
        <strain evidence="10 11">LHW50302</strain>
    </source>
</reference>
<evidence type="ECO:0000313" key="11">
    <source>
        <dbReference type="Proteomes" id="UP000253507"/>
    </source>
</evidence>
<keyword evidence="7 8" id="KW-0472">Membrane</keyword>
<dbReference type="Proteomes" id="UP000253507">
    <property type="component" value="Unassembled WGS sequence"/>
</dbReference>
<dbReference type="OrthoDB" id="3860601at2"/>
<evidence type="ECO:0000256" key="3">
    <source>
        <dbReference type="ARBA" id="ARBA00022676"/>
    </source>
</evidence>
<dbReference type="PANTHER" id="PTHR33908">
    <property type="entry name" value="MANNOSYLTRANSFERASE YKCB-RELATED"/>
    <property type="match status" value="1"/>
</dbReference>
<evidence type="ECO:0000256" key="7">
    <source>
        <dbReference type="ARBA" id="ARBA00023136"/>
    </source>
</evidence>
<dbReference type="GO" id="GO:0016763">
    <property type="term" value="F:pentosyltransferase activity"/>
    <property type="evidence" value="ECO:0007669"/>
    <property type="project" value="TreeGrafter"/>
</dbReference>
<feature type="transmembrane region" description="Helical" evidence="8">
    <location>
        <begin position="353"/>
        <end position="373"/>
    </location>
</feature>
<dbReference type="GO" id="GO:0009103">
    <property type="term" value="P:lipopolysaccharide biosynthetic process"/>
    <property type="evidence" value="ECO:0007669"/>
    <property type="project" value="UniProtKB-ARBA"/>
</dbReference>
<dbReference type="Pfam" id="PF13231">
    <property type="entry name" value="PMT_2"/>
    <property type="match status" value="1"/>
</dbReference>
<dbReference type="GO" id="GO:0005886">
    <property type="term" value="C:plasma membrane"/>
    <property type="evidence" value="ECO:0007669"/>
    <property type="project" value="UniProtKB-SubCell"/>
</dbReference>
<keyword evidence="11" id="KW-1185">Reference proteome</keyword>
<evidence type="ECO:0000256" key="6">
    <source>
        <dbReference type="ARBA" id="ARBA00022989"/>
    </source>
</evidence>
<dbReference type="PANTHER" id="PTHR33908:SF3">
    <property type="entry name" value="UNDECAPRENYL PHOSPHATE-ALPHA-4-AMINO-4-DEOXY-L-ARABINOSE ARABINOSYL TRANSFERASE"/>
    <property type="match status" value="1"/>
</dbReference>
<dbReference type="AlphaFoldDB" id="A0A367ED05"/>
<evidence type="ECO:0000256" key="8">
    <source>
        <dbReference type="SAM" id="Phobius"/>
    </source>
</evidence>
<evidence type="ECO:0000313" key="10">
    <source>
        <dbReference type="EMBL" id="RCG15843.1"/>
    </source>
</evidence>
<accession>A0A367ED05</accession>
<dbReference type="GO" id="GO:0010041">
    <property type="term" value="P:response to iron(III) ion"/>
    <property type="evidence" value="ECO:0007669"/>
    <property type="project" value="TreeGrafter"/>
</dbReference>
<comment type="caution">
    <text evidence="10">The sequence shown here is derived from an EMBL/GenBank/DDBJ whole genome shotgun (WGS) entry which is preliminary data.</text>
</comment>
<comment type="subcellular location">
    <subcellularLocation>
        <location evidence="1">Cell membrane</location>
        <topology evidence="1">Multi-pass membrane protein</topology>
    </subcellularLocation>
</comment>
<feature type="transmembrane region" description="Helical" evidence="8">
    <location>
        <begin position="178"/>
        <end position="205"/>
    </location>
</feature>
<dbReference type="InterPro" id="IPR038731">
    <property type="entry name" value="RgtA/B/C-like"/>
</dbReference>
<name>A0A367ED05_9ACTN</name>
<dbReference type="InterPro" id="IPR050297">
    <property type="entry name" value="LipidA_mod_glycosyltrf_83"/>
</dbReference>
<evidence type="ECO:0000256" key="5">
    <source>
        <dbReference type="ARBA" id="ARBA00022692"/>
    </source>
</evidence>
<keyword evidence="3" id="KW-0328">Glycosyltransferase</keyword>
<evidence type="ECO:0000259" key="9">
    <source>
        <dbReference type="Pfam" id="PF13231"/>
    </source>
</evidence>
<evidence type="ECO:0000256" key="4">
    <source>
        <dbReference type="ARBA" id="ARBA00022679"/>
    </source>
</evidence>
<protein>
    <submittedName>
        <fullName evidence="10">Glycosyltransferase</fullName>
    </submittedName>
</protein>
<gene>
    <name evidence="10" type="ORF">DQ392_22500</name>
</gene>
<feature type="domain" description="Glycosyltransferase RgtA/B/C/D-like" evidence="9">
    <location>
        <begin position="81"/>
        <end position="205"/>
    </location>
</feature>
<dbReference type="RefSeq" id="WP_114017510.1">
    <property type="nucleotide sequence ID" value="NZ_QOIM01000040.1"/>
</dbReference>
<proteinExistence type="predicted"/>
<keyword evidence="2" id="KW-1003">Cell membrane</keyword>
<feature type="transmembrane region" description="Helical" evidence="8">
    <location>
        <begin position="311"/>
        <end position="333"/>
    </location>
</feature>
<feature type="transmembrane region" description="Helical" evidence="8">
    <location>
        <begin position="262"/>
        <end position="284"/>
    </location>
</feature>
<feature type="transmembrane region" description="Helical" evidence="8">
    <location>
        <begin position="102"/>
        <end position="124"/>
    </location>
</feature>
<keyword evidence="4 10" id="KW-0808">Transferase</keyword>
<feature type="transmembrane region" description="Helical" evidence="8">
    <location>
        <begin position="211"/>
        <end position="232"/>
    </location>
</feature>